<evidence type="ECO:0000313" key="1">
    <source>
        <dbReference type="EMBL" id="KKQ17637.1"/>
    </source>
</evidence>
<protein>
    <submittedName>
        <fullName evidence="1">ATP:corrinoid adenosyltransferase</fullName>
    </submittedName>
</protein>
<organism evidence="1 2">
    <name type="scientific">Berkelbacteria bacterium GW2011_GWA1_36_9</name>
    <dbReference type="NCBI Taxonomy" id="1618331"/>
    <lineage>
        <taxon>Bacteria</taxon>
        <taxon>Candidatus Berkelbacteria</taxon>
    </lineage>
</organism>
<reference evidence="1 2" key="1">
    <citation type="journal article" date="2015" name="Nature">
        <title>rRNA introns, odd ribosomes, and small enigmatic genomes across a large radiation of phyla.</title>
        <authorList>
            <person name="Brown C.T."/>
            <person name="Hug L.A."/>
            <person name="Thomas B.C."/>
            <person name="Sharon I."/>
            <person name="Castelle C.J."/>
            <person name="Singh A."/>
            <person name="Wilkins M.J."/>
            <person name="Williams K.H."/>
            <person name="Banfield J.F."/>
        </authorList>
    </citation>
    <scope>NUCLEOTIDE SEQUENCE [LARGE SCALE GENOMIC DNA]</scope>
</reference>
<dbReference type="GO" id="GO:0008817">
    <property type="term" value="F:corrinoid adenosyltransferase activity"/>
    <property type="evidence" value="ECO:0007669"/>
    <property type="project" value="InterPro"/>
</dbReference>
<keyword evidence="1" id="KW-0808">Transferase</keyword>
<dbReference type="SUPFAM" id="SSF52540">
    <property type="entry name" value="P-loop containing nucleoside triphosphate hydrolases"/>
    <property type="match status" value="1"/>
</dbReference>
<comment type="caution">
    <text evidence="1">The sequence shown here is derived from an EMBL/GenBank/DDBJ whole genome shotgun (WGS) entry which is preliminary data.</text>
</comment>
<evidence type="ECO:0000313" key="2">
    <source>
        <dbReference type="Proteomes" id="UP000034508"/>
    </source>
</evidence>
<sequence>MEKGLIHIYTGEGKGKTSAGMGLLIRALGRGLNVKVIQLFKRNTGEQFFFENSGFNYLQFKPLHPFFKTYNKNELESLRQEFLGFWREATEDMNYDIILIDEIGPGVAWGVIDEGLVLDLIKRKPEKTELVMTGRDFPLSIIEKADYVSEINKIKHPYDKGILARKGIEF</sequence>
<gene>
    <name evidence="1" type="ORF">US31_C0017G0031</name>
</gene>
<dbReference type="GO" id="GO:0009236">
    <property type="term" value="P:cobalamin biosynthetic process"/>
    <property type="evidence" value="ECO:0007669"/>
    <property type="project" value="InterPro"/>
</dbReference>
<dbReference type="AlphaFoldDB" id="A0A0G0FIL4"/>
<dbReference type="Proteomes" id="UP000034508">
    <property type="component" value="Unassembled WGS sequence"/>
</dbReference>
<dbReference type="Pfam" id="PF02572">
    <property type="entry name" value="CobA_CobO_BtuR"/>
    <property type="match status" value="1"/>
</dbReference>
<dbReference type="PIRSF" id="PIRSF015617">
    <property type="entry name" value="Adensltrnsf_CobA"/>
    <property type="match status" value="1"/>
</dbReference>
<dbReference type="GO" id="GO:0005524">
    <property type="term" value="F:ATP binding"/>
    <property type="evidence" value="ECO:0007669"/>
    <property type="project" value="InterPro"/>
</dbReference>
<accession>A0A0G0FIL4</accession>
<name>A0A0G0FIL4_9BACT</name>
<dbReference type="InterPro" id="IPR027417">
    <property type="entry name" value="P-loop_NTPase"/>
</dbReference>
<proteinExistence type="predicted"/>
<dbReference type="PANTHER" id="PTHR46638">
    <property type="entry name" value="CORRINOID ADENOSYLTRANSFERASE"/>
    <property type="match status" value="1"/>
</dbReference>
<dbReference type="PANTHER" id="PTHR46638:SF1">
    <property type="entry name" value="CORRINOID ADENOSYLTRANSFERASE"/>
    <property type="match status" value="1"/>
</dbReference>
<dbReference type="Gene3D" id="3.40.50.300">
    <property type="entry name" value="P-loop containing nucleotide triphosphate hydrolases"/>
    <property type="match status" value="1"/>
</dbReference>
<dbReference type="InterPro" id="IPR003724">
    <property type="entry name" value="CblAdoTrfase_CobA"/>
</dbReference>
<dbReference type="EMBL" id="LBSM01000017">
    <property type="protein sequence ID" value="KKQ17637.1"/>
    <property type="molecule type" value="Genomic_DNA"/>
</dbReference>